<keyword evidence="5" id="KW-1185">Reference proteome</keyword>
<proteinExistence type="inferred from homology"/>
<evidence type="ECO:0000256" key="2">
    <source>
        <dbReference type="ARBA" id="ARBA00023002"/>
    </source>
</evidence>
<dbReference type="PANTHER" id="PTHR30466">
    <property type="entry name" value="FLAVIN REDUCTASE"/>
    <property type="match status" value="1"/>
</dbReference>
<dbReference type="PANTHER" id="PTHR30466:SF11">
    <property type="entry name" value="FLAVIN-DEPENDENT MONOOXYGENASE, REDUCTASE SUBUNIT HSAB"/>
    <property type="match status" value="1"/>
</dbReference>
<dbReference type="InterPro" id="IPR002563">
    <property type="entry name" value="Flavin_Rdtase-like_dom"/>
</dbReference>
<name>A0ABW5HG40_9PSEU</name>
<organism evidence="4 5">
    <name type="scientific">Amycolatopsis silviterrae</name>
    <dbReference type="NCBI Taxonomy" id="1656914"/>
    <lineage>
        <taxon>Bacteria</taxon>
        <taxon>Bacillati</taxon>
        <taxon>Actinomycetota</taxon>
        <taxon>Actinomycetes</taxon>
        <taxon>Pseudonocardiales</taxon>
        <taxon>Pseudonocardiaceae</taxon>
        <taxon>Amycolatopsis</taxon>
    </lineage>
</organism>
<protein>
    <submittedName>
        <fullName evidence="4">Flavin reductase family protein</fullName>
        <ecNumber evidence="4">1.-.-.-</ecNumber>
    </submittedName>
</protein>
<dbReference type="InterPro" id="IPR012349">
    <property type="entry name" value="Split_barrel_FMN-bd"/>
</dbReference>
<dbReference type="GO" id="GO:0016491">
    <property type="term" value="F:oxidoreductase activity"/>
    <property type="evidence" value="ECO:0007669"/>
    <property type="project" value="UniProtKB-KW"/>
</dbReference>
<sequence>MIDLTTFKTIMAAAPGPAAVVTAMGADGQPYGLTVSAVCSVSLEPSLALACIDRGSNTLAAIKETNAFTINYLGTGCEPVAMRFATKSDRKFEDQRWTLPAAGGGPILLDAAAAHVVCRVEQAVPAGDHIIFVGAVVEGSADDGSHALAYARRKFFTGEHLESGAAAR</sequence>
<gene>
    <name evidence="4" type="ORF">ACFSVL_31995</name>
</gene>
<comment type="caution">
    <text evidence="4">The sequence shown here is derived from an EMBL/GenBank/DDBJ whole genome shotgun (WGS) entry which is preliminary data.</text>
</comment>
<keyword evidence="2 4" id="KW-0560">Oxidoreductase</keyword>
<comment type="similarity">
    <text evidence="1">Belongs to the non-flavoprotein flavin reductase family.</text>
</comment>
<dbReference type="SUPFAM" id="SSF50475">
    <property type="entry name" value="FMN-binding split barrel"/>
    <property type="match status" value="1"/>
</dbReference>
<dbReference type="EC" id="1.-.-.-" evidence="4"/>
<reference evidence="5" key="1">
    <citation type="journal article" date="2019" name="Int. J. Syst. Evol. Microbiol.">
        <title>The Global Catalogue of Microorganisms (GCM) 10K type strain sequencing project: providing services to taxonomists for standard genome sequencing and annotation.</title>
        <authorList>
            <consortium name="The Broad Institute Genomics Platform"/>
            <consortium name="The Broad Institute Genome Sequencing Center for Infectious Disease"/>
            <person name="Wu L."/>
            <person name="Ma J."/>
        </authorList>
    </citation>
    <scope>NUCLEOTIDE SEQUENCE [LARGE SCALE GENOMIC DNA]</scope>
    <source>
        <strain evidence="5">CGMCC 4.7641</strain>
    </source>
</reference>
<accession>A0ABW5HG40</accession>
<evidence type="ECO:0000313" key="4">
    <source>
        <dbReference type="EMBL" id="MFD2472057.1"/>
    </source>
</evidence>
<feature type="domain" description="Flavin reductase like" evidence="3">
    <location>
        <begin position="11"/>
        <end position="157"/>
    </location>
</feature>
<dbReference type="InterPro" id="IPR050268">
    <property type="entry name" value="NADH-dep_flavin_reductase"/>
</dbReference>
<dbReference type="EMBL" id="JBHUKS010000026">
    <property type="protein sequence ID" value="MFD2472057.1"/>
    <property type="molecule type" value="Genomic_DNA"/>
</dbReference>
<evidence type="ECO:0000256" key="1">
    <source>
        <dbReference type="ARBA" id="ARBA00008898"/>
    </source>
</evidence>
<dbReference type="RefSeq" id="WP_378309413.1">
    <property type="nucleotide sequence ID" value="NZ_JBHUKS010000026.1"/>
</dbReference>
<dbReference type="Gene3D" id="2.30.110.10">
    <property type="entry name" value="Electron Transport, Fmn-binding Protein, Chain A"/>
    <property type="match status" value="1"/>
</dbReference>
<evidence type="ECO:0000259" key="3">
    <source>
        <dbReference type="SMART" id="SM00903"/>
    </source>
</evidence>
<dbReference type="Proteomes" id="UP001597483">
    <property type="component" value="Unassembled WGS sequence"/>
</dbReference>
<dbReference type="Pfam" id="PF01613">
    <property type="entry name" value="Flavin_Reduct"/>
    <property type="match status" value="1"/>
</dbReference>
<dbReference type="SMART" id="SM00903">
    <property type="entry name" value="Flavin_Reduct"/>
    <property type="match status" value="1"/>
</dbReference>
<evidence type="ECO:0000313" key="5">
    <source>
        <dbReference type="Proteomes" id="UP001597483"/>
    </source>
</evidence>